<dbReference type="Proteomes" id="UP000035740">
    <property type="component" value="Unassembled WGS sequence"/>
</dbReference>
<name>A0A0J8BAE5_BETVV</name>
<keyword evidence="1" id="KW-1133">Transmembrane helix</keyword>
<dbReference type="EMBL" id="KQ090355">
    <property type="protein sequence ID" value="KMS96897.1"/>
    <property type="molecule type" value="Genomic_DNA"/>
</dbReference>
<protein>
    <submittedName>
        <fullName evidence="2">Uncharacterized protein</fullName>
    </submittedName>
</protein>
<dbReference type="Gramene" id="KMS96897">
    <property type="protein sequence ID" value="KMS96897"/>
    <property type="gene ID" value="BVRB_7g180660"/>
</dbReference>
<evidence type="ECO:0000313" key="2">
    <source>
        <dbReference type="EMBL" id="KMS96897.1"/>
    </source>
</evidence>
<organism evidence="2 3">
    <name type="scientific">Beta vulgaris subsp. vulgaris</name>
    <name type="common">Beet</name>
    <dbReference type="NCBI Taxonomy" id="3555"/>
    <lineage>
        <taxon>Eukaryota</taxon>
        <taxon>Viridiplantae</taxon>
        <taxon>Streptophyta</taxon>
        <taxon>Embryophyta</taxon>
        <taxon>Tracheophyta</taxon>
        <taxon>Spermatophyta</taxon>
        <taxon>Magnoliopsida</taxon>
        <taxon>eudicotyledons</taxon>
        <taxon>Gunneridae</taxon>
        <taxon>Pentapetalae</taxon>
        <taxon>Caryophyllales</taxon>
        <taxon>Chenopodiaceae</taxon>
        <taxon>Betoideae</taxon>
        <taxon>Beta</taxon>
    </lineage>
</organism>
<gene>
    <name evidence="2" type="ORF">BVRB_7g180660</name>
</gene>
<evidence type="ECO:0000256" key="1">
    <source>
        <dbReference type="SAM" id="Phobius"/>
    </source>
</evidence>
<keyword evidence="1" id="KW-0472">Membrane</keyword>
<dbReference type="AlphaFoldDB" id="A0A0J8BAE5"/>
<accession>A0A0J8BAE5</accession>
<proteinExistence type="predicted"/>
<sequence length="34" mass="3878">MFAPSTALTLFISLDRWVWVIMLTAAFRASFVSQ</sequence>
<evidence type="ECO:0000313" key="3">
    <source>
        <dbReference type="Proteomes" id="UP000035740"/>
    </source>
</evidence>
<feature type="transmembrane region" description="Helical" evidence="1">
    <location>
        <begin position="6"/>
        <end position="27"/>
    </location>
</feature>
<keyword evidence="1" id="KW-0812">Transmembrane</keyword>
<reference evidence="2 3" key="1">
    <citation type="journal article" date="2014" name="Nature">
        <title>The genome of the recently domesticated crop plant sugar beet (Beta vulgaris).</title>
        <authorList>
            <person name="Dohm J.C."/>
            <person name="Minoche A.E."/>
            <person name="Holtgrawe D."/>
            <person name="Capella-Gutierrez S."/>
            <person name="Zakrzewski F."/>
            <person name="Tafer H."/>
            <person name="Rupp O."/>
            <person name="Sorensen T.R."/>
            <person name="Stracke R."/>
            <person name="Reinhardt R."/>
            <person name="Goesmann A."/>
            <person name="Kraft T."/>
            <person name="Schulz B."/>
            <person name="Stadler P.F."/>
            <person name="Schmidt T."/>
            <person name="Gabaldon T."/>
            <person name="Lehrach H."/>
            <person name="Weisshaar B."/>
            <person name="Himmelbauer H."/>
        </authorList>
    </citation>
    <scope>NUCLEOTIDE SEQUENCE [LARGE SCALE GENOMIC DNA]</scope>
    <source>
        <tissue evidence="2">Taproot</tissue>
    </source>
</reference>
<keyword evidence="3" id="KW-1185">Reference proteome</keyword>